<dbReference type="AlphaFoldDB" id="G3GVB2"/>
<name>G3GVB2_CRIGR</name>
<accession>G3GVB2</accession>
<sequence length="74" mass="8017">MGPHPSSVLTPPGPGYLHLKMTVRAQQDRKLSLARVGLNAFMMSDKGHEYDRPFASPGSGQMPLGLILSQQNLS</sequence>
<gene>
    <name evidence="1" type="ORF">I79_001647</name>
</gene>
<protein>
    <submittedName>
        <fullName evidence="1">Uncharacterized protein</fullName>
    </submittedName>
</protein>
<proteinExistence type="predicted"/>
<dbReference type="InParanoid" id="G3GVB2"/>
<dbReference type="EMBL" id="JH000039">
    <property type="protein sequence ID" value="EGV95756.1"/>
    <property type="molecule type" value="Genomic_DNA"/>
</dbReference>
<organism evidence="1 2">
    <name type="scientific">Cricetulus griseus</name>
    <name type="common">Chinese hamster</name>
    <name type="synonym">Cricetulus barabensis griseus</name>
    <dbReference type="NCBI Taxonomy" id="10029"/>
    <lineage>
        <taxon>Eukaryota</taxon>
        <taxon>Metazoa</taxon>
        <taxon>Chordata</taxon>
        <taxon>Craniata</taxon>
        <taxon>Vertebrata</taxon>
        <taxon>Euteleostomi</taxon>
        <taxon>Mammalia</taxon>
        <taxon>Eutheria</taxon>
        <taxon>Euarchontoglires</taxon>
        <taxon>Glires</taxon>
        <taxon>Rodentia</taxon>
        <taxon>Myomorpha</taxon>
        <taxon>Muroidea</taxon>
        <taxon>Cricetidae</taxon>
        <taxon>Cricetinae</taxon>
        <taxon>Cricetulus</taxon>
    </lineage>
</organism>
<evidence type="ECO:0000313" key="2">
    <source>
        <dbReference type="Proteomes" id="UP000001075"/>
    </source>
</evidence>
<reference evidence="2" key="1">
    <citation type="journal article" date="2011" name="Nat. Biotechnol.">
        <title>The genomic sequence of the Chinese hamster ovary (CHO)-K1 cell line.</title>
        <authorList>
            <person name="Xu X."/>
            <person name="Nagarajan H."/>
            <person name="Lewis N.E."/>
            <person name="Pan S."/>
            <person name="Cai Z."/>
            <person name="Liu X."/>
            <person name="Chen W."/>
            <person name="Xie M."/>
            <person name="Wang W."/>
            <person name="Hammond S."/>
            <person name="Andersen M.R."/>
            <person name="Neff N."/>
            <person name="Passarelli B."/>
            <person name="Koh W."/>
            <person name="Fan H.C."/>
            <person name="Wang J."/>
            <person name="Gui Y."/>
            <person name="Lee K.H."/>
            <person name="Betenbaugh M.J."/>
            <person name="Quake S.R."/>
            <person name="Famili I."/>
            <person name="Palsson B.O."/>
            <person name="Wang J."/>
        </authorList>
    </citation>
    <scope>NUCLEOTIDE SEQUENCE [LARGE SCALE GENOMIC DNA]</scope>
    <source>
        <strain evidence="2">CHO K1 cell line</strain>
    </source>
</reference>
<dbReference type="Proteomes" id="UP000001075">
    <property type="component" value="Unassembled WGS sequence"/>
</dbReference>
<evidence type="ECO:0000313" key="1">
    <source>
        <dbReference type="EMBL" id="EGV95756.1"/>
    </source>
</evidence>